<keyword evidence="7" id="KW-0805">Transcription regulation</keyword>
<comment type="subunit">
    <text evidence="2">Homodimer.</text>
</comment>
<keyword evidence="8" id="KW-0238">DNA-binding</keyword>
<evidence type="ECO:0000256" key="10">
    <source>
        <dbReference type="ARBA" id="ARBA00023163"/>
    </source>
</evidence>
<organism evidence="14 15">
    <name type="scientific">Vibrio olivae</name>
    <dbReference type="NCBI Taxonomy" id="1243002"/>
    <lineage>
        <taxon>Bacteria</taxon>
        <taxon>Pseudomonadati</taxon>
        <taxon>Pseudomonadota</taxon>
        <taxon>Gammaproteobacteria</taxon>
        <taxon>Vibrionales</taxon>
        <taxon>Vibrionaceae</taxon>
        <taxon>Vibrio</taxon>
    </lineage>
</organism>
<keyword evidence="9" id="KW-0010">Activator</keyword>
<keyword evidence="4" id="KW-0963">Cytoplasm</keyword>
<keyword evidence="6" id="KW-0186">Copper</keyword>
<evidence type="ECO:0000313" key="14">
    <source>
        <dbReference type="EMBL" id="MFB9136254.1"/>
    </source>
</evidence>
<evidence type="ECO:0000256" key="12">
    <source>
        <dbReference type="ARBA" id="ARBA00032335"/>
    </source>
</evidence>
<comment type="caution">
    <text evidence="14">The sequence shown here is derived from an EMBL/GenBank/DDBJ whole genome shotgun (WGS) entry which is preliminary data.</text>
</comment>
<dbReference type="PRINTS" id="PR00040">
    <property type="entry name" value="HTHMERR"/>
</dbReference>
<gene>
    <name evidence="14" type="primary">cueR</name>
    <name evidence="14" type="ORF">ACFFUV_14870</name>
</gene>
<accession>A0ABV5HPT5</accession>
<dbReference type="PROSITE" id="PS00552">
    <property type="entry name" value="HTH_MERR_1"/>
    <property type="match status" value="1"/>
</dbReference>
<evidence type="ECO:0000256" key="4">
    <source>
        <dbReference type="ARBA" id="ARBA00022490"/>
    </source>
</evidence>
<dbReference type="Gene3D" id="1.10.1660.10">
    <property type="match status" value="1"/>
</dbReference>
<dbReference type="SMART" id="SM00422">
    <property type="entry name" value="HTH_MERR"/>
    <property type="match status" value="1"/>
</dbReference>
<comment type="subcellular location">
    <subcellularLocation>
        <location evidence="1">Cytoplasm</location>
    </subcellularLocation>
</comment>
<dbReference type="PANTHER" id="PTHR30204">
    <property type="entry name" value="REDOX-CYCLING DRUG-SENSING TRANSCRIPTIONAL ACTIVATOR SOXR"/>
    <property type="match status" value="1"/>
</dbReference>
<protein>
    <recommendedName>
        <fullName evidence="3">HTH-type transcriptional regulator CueR</fullName>
    </recommendedName>
    <alternativeName>
        <fullName evidence="12">Copper efflux regulator</fullName>
    </alternativeName>
    <alternativeName>
        <fullName evidence="11">Copper export regulator</fullName>
    </alternativeName>
</protein>
<sequence>MNIGAISEMTGLSSKSIRMYEEKGIITPPPRSESGYREYTPQHVQELNLVSRAKSAGFSLAECRELVDLAHNPQRQSRDVKLRAEVKLHEIEEKIHHLQEIEKQLKLWVSACPGDTNSHCPIIEELTKTS</sequence>
<keyword evidence="15" id="KW-1185">Reference proteome</keyword>
<evidence type="ECO:0000256" key="7">
    <source>
        <dbReference type="ARBA" id="ARBA00023015"/>
    </source>
</evidence>
<evidence type="ECO:0000256" key="3">
    <source>
        <dbReference type="ARBA" id="ARBA00017250"/>
    </source>
</evidence>
<evidence type="ECO:0000256" key="9">
    <source>
        <dbReference type="ARBA" id="ARBA00023159"/>
    </source>
</evidence>
<evidence type="ECO:0000259" key="13">
    <source>
        <dbReference type="PROSITE" id="PS50937"/>
    </source>
</evidence>
<keyword evidence="10" id="KW-0804">Transcription</keyword>
<evidence type="ECO:0000256" key="2">
    <source>
        <dbReference type="ARBA" id="ARBA00011738"/>
    </source>
</evidence>
<dbReference type="InterPro" id="IPR009061">
    <property type="entry name" value="DNA-bd_dom_put_sf"/>
</dbReference>
<dbReference type="InterPro" id="IPR047057">
    <property type="entry name" value="MerR_fam"/>
</dbReference>
<dbReference type="PROSITE" id="PS50937">
    <property type="entry name" value="HTH_MERR_2"/>
    <property type="match status" value="1"/>
</dbReference>
<dbReference type="InterPro" id="IPR011789">
    <property type="entry name" value="CueR"/>
</dbReference>
<dbReference type="Proteomes" id="UP001589645">
    <property type="component" value="Unassembled WGS sequence"/>
</dbReference>
<evidence type="ECO:0000256" key="11">
    <source>
        <dbReference type="ARBA" id="ARBA00031472"/>
    </source>
</evidence>
<feature type="domain" description="HTH merR-type" evidence="13">
    <location>
        <begin position="1"/>
        <end position="69"/>
    </location>
</feature>
<evidence type="ECO:0000256" key="5">
    <source>
        <dbReference type="ARBA" id="ARBA00022723"/>
    </source>
</evidence>
<dbReference type="EMBL" id="JBHMEP010000004">
    <property type="protein sequence ID" value="MFB9136254.1"/>
    <property type="molecule type" value="Genomic_DNA"/>
</dbReference>
<proteinExistence type="predicted"/>
<dbReference type="SUPFAM" id="SSF46955">
    <property type="entry name" value="Putative DNA-binding domain"/>
    <property type="match status" value="1"/>
</dbReference>
<name>A0ABV5HPT5_9VIBR</name>
<evidence type="ECO:0000256" key="1">
    <source>
        <dbReference type="ARBA" id="ARBA00004496"/>
    </source>
</evidence>
<dbReference type="PANTHER" id="PTHR30204:SF16">
    <property type="entry name" value="HTH-TYPE TRANSCRIPTIONAL REGULATOR CUER"/>
    <property type="match status" value="1"/>
</dbReference>
<dbReference type="NCBIfam" id="TIGR02044">
    <property type="entry name" value="CueR"/>
    <property type="match status" value="1"/>
</dbReference>
<evidence type="ECO:0000256" key="8">
    <source>
        <dbReference type="ARBA" id="ARBA00023125"/>
    </source>
</evidence>
<evidence type="ECO:0000256" key="6">
    <source>
        <dbReference type="ARBA" id="ARBA00023008"/>
    </source>
</evidence>
<keyword evidence="5" id="KW-0479">Metal-binding</keyword>
<dbReference type="InterPro" id="IPR000551">
    <property type="entry name" value="MerR-type_HTH_dom"/>
</dbReference>
<dbReference type="RefSeq" id="WP_390194304.1">
    <property type="nucleotide sequence ID" value="NZ_JBHMEP010000004.1"/>
</dbReference>
<evidence type="ECO:0000313" key="15">
    <source>
        <dbReference type="Proteomes" id="UP001589645"/>
    </source>
</evidence>
<dbReference type="Pfam" id="PF13411">
    <property type="entry name" value="MerR_1"/>
    <property type="match status" value="1"/>
</dbReference>
<reference evidence="14 15" key="1">
    <citation type="submission" date="2024-09" db="EMBL/GenBank/DDBJ databases">
        <authorList>
            <person name="Sun Q."/>
            <person name="Mori K."/>
        </authorList>
    </citation>
    <scope>NUCLEOTIDE SEQUENCE [LARGE SCALE GENOMIC DNA]</scope>
    <source>
        <strain evidence="14 15">CECT 8064</strain>
    </source>
</reference>